<feature type="transmembrane region" description="Helical" evidence="1">
    <location>
        <begin position="12"/>
        <end position="36"/>
    </location>
</feature>
<dbReference type="EMBL" id="JAPJUH010000002">
    <property type="protein sequence ID" value="MCX3264210.1"/>
    <property type="molecule type" value="Genomic_DNA"/>
</dbReference>
<protein>
    <submittedName>
        <fullName evidence="3">LytTR family DNA-binding domain-containing protein</fullName>
    </submittedName>
</protein>
<dbReference type="AlphaFoldDB" id="A0A9X3DDP4"/>
<dbReference type="RefSeq" id="WP_157258796.1">
    <property type="nucleotide sequence ID" value="NZ_JAPJUH010000002.1"/>
</dbReference>
<evidence type="ECO:0000259" key="2">
    <source>
        <dbReference type="SMART" id="SM00850"/>
    </source>
</evidence>
<feature type="transmembrane region" description="Helical" evidence="1">
    <location>
        <begin position="127"/>
        <end position="148"/>
    </location>
</feature>
<feature type="transmembrane region" description="Helical" evidence="1">
    <location>
        <begin position="48"/>
        <end position="76"/>
    </location>
</feature>
<dbReference type="Pfam" id="PF04397">
    <property type="entry name" value="LytTR"/>
    <property type="match status" value="1"/>
</dbReference>
<dbReference type="Gene3D" id="2.40.50.1020">
    <property type="entry name" value="LytTr DNA-binding domain"/>
    <property type="match status" value="1"/>
</dbReference>
<dbReference type="InterPro" id="IPR007492">
    <property type="entry name" value="LytTR_DNA-bd_dom"/>
</dbReference>
<keyword evidence="1" id="KW-0472">Membrane</keyword>
<name>A0A9X3DDP4_9SPHI</name>
<accession>A0A9X3DDP4</accession>
<keyword evidence="1" id="KW-0812">Transmembrane</keyword>
<dbReference type="SMART" id="SM00850">
    <property type="entry name" value="LytTR"/>
    <property type="match status" value="1"/>
</dbReference>
<feature type="domain" description="HTH LytTR-type" evidence="2">
    <location>
        <begin position="176"/>
        <end position="276"/>
    </location>
</feature>
<sequence length="279" mass="32810">MHSDKSDGKNSLDYFSFSWMMVIALCITICLNWPTMNSRFWNTFSQTWYHIACANTFAAVFLMITFTNIFTIYLDSKWLWEENLWKRLFFQILLGLMAPVLICYFFGWASFYFLKVNISSTRYIRNMSSLLVLICIMINLLHIVLYYIHKVPGWIKNDARNLKTDLAEHLYIPDGKGEKKIATETIAYIFIDTKTTYIQHHNGDRDVCFVALDNLYKNLDHALFFRANRTHIISKLAVEGYEKFADRSLSVKVLPKTKDNISVSRLKATLFIQWFRASF</sequence>
<feature type="transmembrane region" description="Helical" evidence="1">
    <location>
        <begin position="88"/>
        <end position="107"/>
    </location>
</feature>
<keyword evidence="1" id="KW-1133">Transmembrane helix</keyword>
<evidence type="ECO:0000313" key="4">
    <source>
        <dbReference type="Proteomes" id="UP001142592"/>
    </source>
</evidence>
<organism evidence="3 4">
    <name type="scientific">Pedobacter agri</name>
    <dbReference type="NCBI Taxonomy" id="454586"/>
    <lineage>
        <taxon>Bacteria</taxon>
        <taxon>Pseudomonadati</taxon>
        <taxon>Bacteroidota</taxon>
        <taxon>Sphingobacteriia</taxon>
        <taxon>Sphingobacteriales</taxon>
        <taxon>Sphingobacteriaceae</taxon>
        <taxon>Pedobacter</taxon>
    </lineage>
</organism>
<evidence type="ECO:0000313" key="3">
    <source>
        <dbReference type="EMBL" id="MCX3264210.1"/>
    </source>
</evidence>
<dbReference type="GO" id="GO:0003677">
    <property type="term" value="F:DNA binding"/>
    <property type="evidence" value="ECO:0007669"/>
    <property type="project" value="UniProtKB-KW"/>
</dbReference>
<proteinExistence type="predicted"/>
<gene>
    <name evidence="3" type="ORF">OQZ29_05600</name>
</gene>
<reference evidence="3" key="1">
    <citation type="submission" date="2022-11" db="EMBL/GenBank/DDBJ databases">
        <authorList>
            <person name="Graham C."/>
            <person name="Newman J.D."/>
        </authorList>
    </citation>
    <scope>NUCLEOTIDE SEQUENCE</scope>
    <source>
        <strain evidence="3">DSM 19486</strain>
    </source>
</reference>
<comment type="caution">
    <text evidence="3">The sequence shown here is derived from an EMBL/GenBank/DDBJ whole genome shotgun (WGS) entry which is preliminary data.</text>
</comment>
<keyword evidence="4" id="KW-1185">Reference proteome</keyword>
<dbReference type="Proteomes" id="UP001142592">
    <property type="component" value="Unassembled WGS sequence"/>
</dbReference>
<evidence type="ECO:0000256" key="1">
    <source>
        <dbReference type="SAM" id="Phobius"/>
    </source>
</evidence>
<keyword evidence="3" id="KW-0238">DNA-binding</keyword>